<reference evidence="1 2" key="1">
    <citation type="journal article" date="2017" name="Elife">
        <title>Extensive horizontal gene transfer in cheese-associated bacteria.</title>
        <authorList>
            <person name="Bonham K.S."/>
            <person name="Wolfe B.E."/>
            <person name="Dutton R.J."/>
        </authorList>
    </citation>
    <scope>NUCLEOTIDE SEQUENCE [LARGE SCALE GENOMIC DNA]</scope>
    <source>
        <strain evidence="1 2">JB182</strain>
    </source>
</reference>
<protein>
    <submittedName>
        <fullName evidence="1">Uncharacterized protein</fullName>
    </submittedName>
</protein>
<comment type="caution">
    <text evidence="1">The sequence shown here is derived from an EMBL/GenBank/DDBJ whole genome shotgun (WGS) entry which is preliminary data.</text>
</comment>
<sequence>MDEETLESTKYRIAESYRLNEEDTELLDGLAPDLMVSVAQRLSRTSNPYFSARAETNRHTI</sequence>
<organism evidence="1 2">
    <name type="scientific">Glutamicibacter arilaitensis</name>
    <dbReference type="NCBI Taxonomy" id="256701"/>
    <lineage>
        <taxon>Bacteria</taxon>
        <taxon>Bacillati</taxon>
        <taxon>Actinomycetota</taxon>
        <taxon>Actinomycetes</taxon>
        <taxon>Micrococcales</taxon>
        <taxon>Micrococcaceae</taxon>
        <taxon>Glutamicibacter</taxon>
    </lineage>
</organism>
<dbReference type="Proteomes" id="UP000235739">
    <property type="component" value="Unassembled WGS sequence"/>
</dbReference>
<name>A0A2N7RZP3_9MICC</name>
<accession>A0A2N7RZP3</accession>
<proteinExistence type="predicted"/>
<evidence type="ECO:0000313" key="1">
    <source>
        <dbReference type="EMBL" id="PMQ19347.1"/>
    </source>
</evidence>
<dbReference type="EMBL" id="PNQX01000002">
    <property type="protein sequence ID" value="PMQ19347.1"/>
    <property type="molecule type" value="Genomic_DNA"/>
</dbReference>
<gene>
    <name evidence="1" type="ORF">CIK84_11645</name>
</gene>
<dbReference type="AlphaFoldDB" id="A0A2N7RZP3"/>
<dbReference type="RefSeq" id="WP_102598565.1">
    <property type="nucleotide sequence ID" value="NZ_JABUYH010000046.1"/>
</dbReference>
<evidence type="ECO:0000313" key="2">
    <source>
        <dbReference type="Proteomes" id="UP000235739"/>
    </source>
</evidence>